<evidence type="ECO:0000313" key="1">
    <source>
        <dbReference type="EMBL" id="CAG8620343.1"/>
    </source>
</evidence>
<accession>A0ACA9MXH3</accession>
<evidence type="ECO:0000313" key="2">
    <source>
        <dbReference type="Proteomes" id="UP000789366"/>
    </source>
</evidence>
<proteinExistence type="predicted"/>
<dbReference type="EMBL" id="CAJVPW010010898">
    <property type="protein sequence ID" value="CAG8620343.1"/>
    <property type="molecule type" value="Genomic_DNA"/>
</dbReference>
<reference evidence="1" key="1">
    <citation type="submission" date="2021-06" db="EMBL/GenBank/DDBJ databases">
        <authorList>
            <person name="Kallberg Y."/>
            <person name="Tangrot J."/>
            <person name="Rosling A."/>
        </authorList>
    </citation>
    <scope>NUCLEOTIDE SEQUENCE</scope>
    <source>
        <strain evidence="1">28 12/20/2015</strain>
    </source>
</reference>
<feature type="non-terminal residue" evidence="1">
    <location>
        <position position="1"/>
    </location>
</feature>
<name>A0ACA9MXH3_9GLOM</name>
<comment type="caution">
    <text evidence="1">The sequence shown here is derived from an EMBL/GenBank/DDBJ whole genome shotgun (WGS) entry which is preliminary data.</text>
</comment>
<gene>
    <name evidence="1" type="ORF">SPELUC_LOCUS7845</name>
</gene>
<dbReference type="Proteomes" id="UP000789366">
    <property type="component" value="Unassembled WGS sequence"/>
</dbReference>
<sequence>APNSDVHPLLLTSQSDAAKVRYPGETAVYRSNNSQHGMQLLTMPENDVKTIIQLFQHGLNEGNDCLGFRDANGTYTWQSYRKYLDVKIFELISYTKSVRIIFLIQIQSGQIFERITNFGSGLIKFTGLTPKSQEKFGIFMKNCPEWVIADLAACHYSLITVALPSIHPRVNDVINQINLTEISAIVASKDTLSVVFSAAPSCRALKYVIMTESSLSKDQNEKAETLGLTLTTFKDIEKLGSTSKLECVAAAPEDTATIVFTSGTTSGGPKGVELKHSVNFSSFIFIALKRANITFTYSICICLLIERRSKSGILSAIHTTQKIKPSDRHLSYLPLAYMFERITVMVLLFSGASIAFYSGNISTILQDAEEVKPTIFARYIVRQFDFYKISLENKWFFKRGFNYKYKYLKKGNLVTNSIWDILVFNQVKAKFGGKVRVIVTGSGPITQTILDFFRITVGCQVIQAYGLTQCSGSVTMNAFYDYYSIDQNGHDSQTGGPLACNEIKLINYEERGYTVEDVPNPRGEICVRGPNVMKGYYNLPDETSRVIDSDGWFHTGDIGMILPNGTLKIIDQK</sequence>
<organism evidence="1 2">
    <name type="scientific">Cetraspora pellucida</name>
    <dbReference type="NCBI Taxonomy" id="1433469"/>
    <lineage>
        <taxon>Eukaryota</taxon>
        <taxon>Fungi</taxon>
        <taxon>Fungi incertae sedis</taxon>
        <taxon>Mucoromycota</taxon>
        <taxon>Glomeromycotina</taxon>
        <taxon>Glomeromycetes</taxon>
        <taxon>Diversisporales</taxon>
        <taxon>Gigasporaceae</taxon>
        <taxon>Cetraspora</taxon>
    </lineage>
</organism>
<protein>
    <submittedName>
        <fullName evidence="1">13261_t:CDS:1</fullName>
    </submittedName>
</protein>
<keyword evidence="2" id="KW-1185">Reference proteome</keyword>